<dbReference type="InterPro" id="IPR017871">
    <property type="entry name" value="ABC_transporter-like_CS"/>
</dbReference>
<evidence type="ECO:0000256" key="4">
    <source>
        <dbReference type="ARBA" id="ARBA00022475"/>
    </source>
</evidence>
<dbReference type="PROSITE" id="PS50893">
    <property type="entry name" value="ABC_TRANSPORTER_2"/>
    <property type="match status" value="1"/>
</dbReference>
<sequence length="271" mass="28874">MPQTFADPARPGPALRAQDLHVSFGDLKVLRGVSFDLAKGEGAVLLGANGCGKSTLMRALNGLAPVASGQIWVEGQAIVGAPLRAVRAARRQMGYVFQQFNLVPQLSAHQNVLFGAMGQRPLGVLGVMNAFARAEDRERAMACLDRVGLADRATHRPAELSGGQQQRVAIARMLMQAPRVVIADEPIASLDPKAGREVLDLLWRIVEEEGLSLLCTLHQLDLAEEYGRRLIGMKAGRIVLDAATGSVERAELDALYTGAARVDAAPEGVAA</sequence>
<keyword evidence="10" id="KW-1185">Reference proteome</keyword>
<comment type="similarity">
    <text evidence="2">Belongs to the ABC transporter superfamily.</text>
</comment>
<evidence type="ECO:0000256" key="1">
    <source>
        <dbReference type="ARBA" id="ARBA00004202"/>
    </source>
</evidence>
<dbReference type="InterPro" id="IPR003593">
    <property type="entry name" value="AAA+_ATPase"/>
</dbReference>
<keyword evidence="6 9" id="KW-0067">ATP-binding</keyword>
<dbReference type="EMBL" id="WWNR01000008">
    <property type="protein sequence ID" value="MZQ90067.1"/>
    <property type="molecule type" value="Genomic_DNA"/>
</dbReference>
<protein>
    <submittedName>
        <fullName evidence="9">ATP-binding cassette domain-containing protein</fullName>
    </submittedName>
</protein>
<evidence type="ECO:0000256" key="6">
    <source>
        <dbReference type="ARBA" id="ARBA00022840"/>
    </source>
</evidence>
<dbReference type="PANTHER" id="PTHR43166">
    <property type="entry name" value="AMINO ACID IMPORT ATP-BINDING PROTEIN"/>
    <property type="match status" value="1"/>
</dbReference>
<reference evidence="9 10" key="1">
    <citation type="submission" date="2020-01" db="EMBL/GenBank/DDBJ databases">
        <title>Frigidibacter albus SP32T (=CGMCC 1.13995T).</title>
        <authorList>
            <person name="Liao X."/>
        </authorList>
    </citation>
    <scope>NUCLEOTIDE SEQUENCE [LARGE SCALE GENOMIC DNA]</scope>
    <source>
        <strain evidence="9 10">SP32</strain>
    </source>
</reference>
<dbReference type="OrthoDB" id="9802264at2"/>
<keyword evidence="3" id="KW-0813">Transport</keyword>
<dbReference type="InterPro" id="IPR003439">
    <property type="entry name" value="ABC_transporter-like_ATP-bd"/>
</dbReference>
<dbReference type="GO" id="GO:0005886">
    <property type="term" value="C:plasma membrane"/>
    <property type="evidence" value="ECO:0007669"/>
    <property type="project" value="UniProtKB-SubCell"/>
</dbReference>
<proteinExistence type="inferred from homology"/>
<evidence type="ECO:0000313" key="9">
    <source>
        <dbReference type="EMBL" id="MZQ90067.1"/>
    </source>
</evidence>
<dbReference type="SMART" id="SM00382">
    <property type="entry name" value="AAA"/>
    <property type="match status" value="1"/>
</dbReference>
<evidence type="ECO:0000313" key="10">
    <source>
        <dbReference type="Proteomes" id="UP000477083"/>
    </source>
</evidence>
<dbReference type="GO" id="GO:0005524">
    <property type="term" value="F:ATP binding"/>
    <property type="evidence" value="ECO:0007669"/>
    <property type="project" value="UniProtKB-KW"/>
</dbReference>
<evidence type="ECO:0000256" key="7">
    <source>
        <dbReference type="ARBA" id="ARBA00023136"/>
    </source>
</evidence>
<keyword evidence="4" id="KW-1003">Cell membrane</keyword>
<accession>A0A6L8VI45</accession>
<keyword evidence="5" id="KW-0547">Nucleotide-binding</keyword>
<dbReference type="Proteomes" id="UP000477083">
    <property type="component" value="Unassembled WGS sequence"/>
</dbReference>
<dbReference type="PROSITE" id="PS00211">
    <property type="entry name" value="ABC_TRANSPORTER_1"/>
    <property type="match status" value="1"/>
</dbReference>
<dbReference type="AlphaFoldDB" id="A0A6L8VI45"/>
<dbReference type="InterPro" id="IPR050086">
    <property type="entry name" value="MetN_ABC_transporter-like"/>
</dbReference>
<name>A0A6L8VI45_9RHOB</name>
<dbReference type="RefSeq" id="WP_161347303.1">
    <property type="nucleotide sequence ID" value="NZ_BMGW01000008.1"/>
</dbReference>
<comment type="subcellular location">
    <subcellularLocation>
        <location evidence="1">Cell membrane</location>
        <topology evidence="1">Peripheral membrane protein</topology>
    </subcellularLocation>
</comment>
<gene>
    <name evidence="9" type="ORF">GS660_13315</name>
</gene>
<comment type="caution">
    <text evidence="9">The sequence shown here is derived from an EMBL/GenBank/DDBJ whole genome shotgun (WGS) entry which is preliminary data.</text>
</comment>
<dbReference type="SUPFAM" id="SSF52540">
    <property type="entry name" value="P-loop containing nucleoside triphosphate hydrolases"/>
    <property type="match status" value="1"/>
</dbReference>
<evidence type="ECO:0000256" key="2">
    <source>
        <dbReference type="ARBA" id="ARBA00005417"/>
    </source>
</evidence>
<keyword evidence="7" id="KW-0472">Membrane</keyword>
<dbReference type="InterPro" id="IPR027417">
    <property type="entry name" value="P-loop_NTPase"/>
</dbReference>
<dbReference type="GO" id="GO:0016887">
    <property type="term" value="F:ATP hydrolysis activity"/>
    <property type="evidence" value="ECO:0007669"/>
    <property type="project" value="InterPro"/>
</dbReference>
<dbReference type="PANTHER" id="PTHR43166:SF9">
    <property type="entry name" value="GLUTAMATE_ASPARTATE IMPORT ATP-BINDING PROTEIN GLTL"/>
    <property type="match status" value="1"/>
</dbReference>
<evidence type="ECO:0000256" key="5">
    <source>
        <dbReference type="ARBA" id="ARBA00022741"/>
    </source>
</evidence>
<organism evidence="9 10">
    <name type="scientific">Frigidibacter albus</name>
    <dbReference type="NCBI Taxonomy" id="1465486"/>
    <lineage>
        <taxon>Bacteria</taxon>
        <taxon>Pseudomonadati</taxon>
        <taxon>Pseudomonadota</taxon>
        <taxon>Alphaproteobacteria</taxon>
        <taxon>Rhodobacterales</taxon>
        <taxon>Paracoccaceae</taxon>
        <taxon>Frigidibacter</taxon>
    </lineage>
</organism>
<evidence type="ECO:0000256" key="3">
    <source>
        <dbReference type="ARBA" id="ARBA00022448"/>
    </source>
</evidence>
<dbReference type="Pfam" id="PF00005">
    <property type="entry name" value="ABC_tran"/>
    <property type="match status" value="1"/>
</dbReference>
<evidence type="ECO:0000259" key="8">
    <source>
        <dbReference type="PROSITE" id="PS50893"/>
    </source>
</evidence>
<dbReference type="Gene3D" id="3.40.50.300">
    <property type="entry name" value="P-loop containing nucleotide triphosphate hydrolases"/>
    <property type="match status" value="1"/>
</dbReference>
<feature type="domain" description="ABC transporter" evidence="8">
    <location>
        <begin position="15"/>
        <end position="260"/>
    </location>
</feature>